<keyword evidence="2" id="KW-1185">Reference proteome</keyword>
<name>A0A9N8KES4_9PEZI</name>
<dbReference type="AlphaFoldDB" id="A0A9N8KES4"/>
<evidence type="ECO:0000313" key="1">
    <source>
        <dbReference type="EMBL" id="CAD0107133.1"/>
    </source>
</evidence>
<dbReference type="OrthoDB" id="3939980at2759"/>
<reference evidence="1" key="1">
    <citation type="submission" date="2020-06" db="EMBL/GenBank/DDBJ databases">
        <authorList>
            <person name="Onetto C."/>
        </authorList>
    </citation>
    <scope>NUCLEOTIDE SEQUENCE</scope>
</reference>
<comment type="caution">
    <text evidence="1">The sequence shown here is derived from an EMBL/GenBank/DDBJ whole genome shotgun (WGS) entry which is preliminary data.</text>
</comment>
<organism evidence="1 2">
    <name type="scientific">Aureobasidium uvarum</name>
    <dbReference type="NCBI Taxonomy" id="2773716"/>
    <lineage>
        <taxon>Eukaryota</taxon>
        <taxon>Fungi</taxon>
        <taxon>Dikarya</taxon>
        <taxon>Ascomycota</taxon>
        <taxon>Pezizomycotina</taxon>
        <taxon>Dothideomycetes</taxon>
        <taxon>Dothideomycetidae</taxon>
        <taxon>Dothideales</taxon>
        <taxon>Saccotheciaceae</taxon>
        <taxon>Aureobasidium</taxon>
    </lineage>
</organism>
<dbReference type="Proteomes" id="UP000745764">
    <property type="component" value="Unassembled WGS sequence"/>
</dbReference>
<proteinExistence type="predicted"/>
<accession>A0A9N8KES4</accession>
<protein>
    <submittedName>
        <fullName evidence="1">Uncharacterized protein</fullName>
    </submittedName>
</protein>
<dbReference type="EMBL" id="CAINUL010000001">
    <property type="protein sequence ID" value="CAD0107133.1"/>
    <property type="molecule type" value="Genomic_DNA"/>
</dbReference>
<gene>
    <name evidence="1" type="ORF">AWRI4620_LOCUS1388</name>
</gene>
<sequence>MGAYLSSPQLTGGLVYAGPAGFYYGQAQDTSGPFTSAFTVEPSDTNSFGFAATMTSMNSDIQARYTDTARIVKTATCSAQITSYGSHLESYGVYGDGTLQYMATYTQIDSSTAYGSILCPIANTQIGDGPLVFS</sequence>
<evidence type="ECO:0000313" key="2">
    <source>
        <dbReference type="Proteomes" id="UP000745764"/>
    </source>
</evidence>